<dbReference type="PROSITE" id="PS51186">
    <property type="entry name" value="GNAT"/>
    <property type="match status" value="1"/>
</dbReference>
<dbReference type="STRING" id="574376.BAMA_09905"/>
<dbReference type="Pfam" id="PF00583">
    <property type="entry name" value="Acetyltransf_1"/>
    <property type="match status" value="1"/>
</dbReference>
<proteinExistence type="predicted"/>
<comment type="caution">
    <text evidence="4">The sequence shown here is derived from an EMBL/GenBank/DDBJ whole genome shotgun (WGS) entry which is preliminary data.</text>
</comment>
<evidence type="ECO:0000259" key="3">
    <source>
        <dbReference type="PROSITE" id="PS51186"/>
    </source>
</evidence>
<keyword evidence="5" id="KW-1185">Reference proteome</keyword>
<evidence type="ECO:0000313" key="4">
    <source>
        <dbReference type="EMBL" id="KEK21095.1"/>
    </source>
</evidence>
<protein>
    <submittedName>
        <fullName evidence="4">Acetyltransferase</fullName>
    </submittedName>
</protein>
<evidence type="ECO:0000256" key="1">
    <source>
        <dbReference type="ARBA" id="ARBA00022679"/>
    </source>
</evidence>
<evidence type="ECO:0000256" key="2">
    <source>
        <dbReference type="ARBA" id="ARBA00023315"/>
    </source>
</evidence>
<evidence type="ECO:0000313" key="5">
    <source>
        <dbReference type="Proteomes" id="UP000027822"/>
    </source>
</evidence>
<dbReference type="AlphaFoldDB" id="A0A073K3N3"/>
<dbReference type="PANTHER" id="PTHR43800">
    <property type="entry name" value="PEPTIDYL-LYSINE N-ACETYLTRANSFERASE YJAB"/>
    <property type="match status" value="1"/>
</dbReference>
<feature type="domain" description="N-acetyltransferase" evidence="3">
    <location>
        <begin position="1"/>
        <end position="138"/>
    </location>
</feature>
<reference evidence="4 5" key="1">
    <citation type="submission" date="2014-06" db="EMBL/GenBank/DDBJ databases">
        <title>Draft genome sequence of Bacillus manliponensis JCM 15802 (MCCC 1A00708).</title>
        <authorList>
            <person name="Lai Q."/>
            <person name="Liu Y."/>
            <person name="Shao Z."/>
        </authorList>
    </citation>
    <scope>NUCLEOTIDE SEQUENCE [LARGE SCALE GENOMIC DNA]</scope>
    <source>
        <strain evidence="4 5">JCM 15802</strain>
    </source>
</reference>
<dbReference type="CDD" id="cd04301">
    <property type="entry name" value="NAT_SF"/>
    <property type="match status" value="1"/>
</dbReference>
<gene>
    <name evidence="4" type="ORF">BAMA_09905</name>
</gene>
<name>A0A073K3N3_9BACI</name>
<dbReference type="eggNOG" id="COG0456">
    <property type="taxonomic scope" value="Bacteria"/>
</dbReference>
<dbReference type="Gene3D" id="3.40.630.30">
    <property type="match status" value="1"/>
</dbReference>
<dbReference type="InterPro" id="IPR016181">
    <property type="entry name" value="Acyl_CoA_acyltransferase"/>
</dbReference>
<keyword evidence="2" id="KW-0012">Acyltransferase</keyword>
<sequence>MEIQKITKDMEEKVKEFMVGNWGSAVMVSRGHLHELHKLPGFIAVEEGQIKGIVTYAVAGDSFEMVSLDSFAEKKGIGSQLVECVVNEAKKQGLQKVWLITTNDNTNAIRFYQQRGFVMTHLYIGAVEEARKLKKKIPQTGYDGIPILHEIQFEKNFF</sequence>
<keyword evidence="1 4" id="KW-0808">Transferase</keyword>
<organism evidence="4 5">
    <name type="scientific">Bacillus manliponensis</name>
    <dbReference type="NCBI Taxonomy" id="574376"/>
    <lineage>
        <taxon>Bacteria</taxon>
        <taxon>Bacillati</taxon>
        <taxon>Bacillota</taxon>
        <taxon>Bacilli</taxon>
        <taxon>Bacillales</taxon>
        <taxon>Bacillaceae</taxon>
        <taxon>Bacillus</taxon>
        <taxon>Bacillus cereus group</taxon>
    </lineage>
</organism>
<dbReference type="EMBL" id="JOTN01000002">
    <property type="protein sequence ID" value="KEK21095.1"/>
    <property type="molecule type" value="Genomic_DNA"/>
</dbReference>
<dbReference type="FunFam" id="3.40.630.30:FF:000082">
    <property type="entry name" value="Acetyltransferase, GNAT family"/>
    <property type="match status" value="1"/>
</dbReference>
<dbReference type="Proteomes" id="UP000027822">
    <property type="component" value="Unassembled WGS sequence"/>
</dbReference>
<accession>A0A073K3N3</accession>
<dbReference type="PANTHER" id="PTHR43800:SF1">
    <property type="entry name" value="PEPTIDYL-LYSINE N-ACETYLTRANSFERASE YJAB"/>
    <property type="match status" value="1"/>
</dbReference>
<dbReference type="OrthoDB" id="7365228at2"/>
<dbReference type="InterPro" id="IPR000182">
    <property type="entry name" value="GNAT_dom"/>
</dbReference>
<dbReference type="GO" id="GO:0016747">
    <property type="term" value="F:acyltransferase activity, transferring groups other than amino-acyl groups"/>
    <property type="evidence" value="ECO:0007669"/>
    <property type="project" value="InterPro"/>
</dbReference>
<dbReference type="SUPFAM" id="SSF55729">
    <property type="entry name" value="Acyl-CoA N-acyltransferases (Nat)"/>
    <property type="match status" value="1"/>
</dbReference>
<dbReference type="RefSeq" id="WP_034636020.1">
    <property type="nucleotide sequence ID" value="NZ_JOTN01000002.1"/>
</dbReference>